<name>A0A2A7S5N6_BURGA</name>
<gene>
    <name evidence="3" type="ORF">CRM94_31550</name>
</gene>
<dbReference type="PIRSF" id="PIRSF019307">
    <property type="entry name" value="UCP019307"/>
    <property type="match status" value="1"/>
</dbReference>
<dbReference type="PROSITE" id="PS51318">
    <property type="entry name" value="TAT"/>
    <property type="match status" value="1"/>
</dbReference>
<dbReference type="InterPro" id="IPR006311">
    <property type="entry name" value="TAT_signal"/>
</dbReference>
<keyword evidence="1" id="KW-0732">Signal</keyword>
<evidence type="ECO:0000256" key="1">
    <source>
        <dbReference type="SAM" id="SignalP"/>
    </source>
</evidence>
<dbReference type="InterPro" id="IPR014710">
    <property type="entry name" value="RmlC-like_jellyroll"/>
</dbReference>
<dbReference type="InterPro" id="IPR011051">
    <property type="entry name" value="RmlC_Cupin_sf"/>
</dbReference>
<dbReference type="Proteomes" id="UP000220629">
    <property type="component" value="Unassembled WGS sequence"/>
</dbReference>
<dbReference type="InterPro" id="IPR006045">
    <property type="entry name" value="Cupin_1"/>
</dbReference>
<dbReference type="PANTHER" id="PTHR36448">
    <property type="entry name" value="BLR7373 PROTEIN"/>
    <property type="match status" value="1"/>
</dbReference>
<feature type="signal peptide" evidence="1">
    <location>
        <begin position="1"/>
        <end position="26"/>
    </location>
</feature>
<evidence type="ECO:0000313" key="3">
    <source>
        <dbReference type="EMBL" id="PEH38868.1"/>
    </source>
</evidence>
<feature type="domain" description="Cupin type-1" evidence="2">
    <location>
        <begin position="96"/>
        <end position="153"/>
    </location>
</feature>
<proteinExistence type="predicted"/>
<dbReference type="RefSeq" id="WP_096749271.1">
    <property type="nucleotide sequence ID" value="NZ_CADEPO010000005.1"/>
</dbReference>
<dbReference type="EMBL" id="PDDY01000004">
    <property type="protein sequence ID" value="PEH38868.1"/>
    <property type="molecule type" value="Genomic_DNA"/>
</dbReference>
<organism evidence="3 4">
    <name type="scientific">Burkholderia gladioli</name>
    <name type="common">Pseudomonas marginata</name>
    <name type="synonym">Phytomonas marginata</name>
    <dbReference type="NCBI Taxonomy" id="28095"/>
    <lineage>
        <taxon>Bacteria</taxon>
        <taxon>Pseudomonadati</taxon>
        <taxon>Pseudomonadota</taxon>
        <taxon>Betaproteobacteria</taxon>
        <taxon>Burkholderiales</taxon>
        <taxon>Burkholderiaceae</taxon>
        <taxon>Burkholderia</taxon>
    </lineage>
</organism>
<dbReference type="AlphaFoldDB" id="A0A2A7S5N6"/>
<comment type="caution">
    <text evidence="3">The sequence shown here is derived from an EMBL/GenBank/DDBJ whole genome shotgun (WGS) entry which is preliminary data.</text>
</comment>
<dbReference type="Gene3D" id="2.60.120.10">
    <property type="entry name" value="Jelly Rolls"/>
    <property type="match status" value="1"/>
</dbReference>
<evidence type="ECO:0000313" key="4">
    <source>
        <dbReference type="Proteomes" id="UP000220629"/>
    </source>
</evidence>
<reference evidence="4" key="1">
    <citation type="submission" date="2017-09" db="EMBL/GenBank/DDBJ databases">
        <title>FDA dAtabase for Regulatory Grade micrObial Sequences (FDA-ARGOS): Supporting development and validation of Infectious Disease Dx tests.</title>
        <authorList>
            <person name="Minogue T."/>
            <person name="Wolcott M."/>
            <person name="Wasieloski L."/>
            <person name="Aguilar W."/>
            <person name="Moore D."/>
            <person name="Tallon L."/>
            <person name="Sadzewicz L."/>
            <person name="Ott S."/>
            <person name="Zhao X."/>
            <person name="Nagaraj S."/>
            <person name="Vavikolanu K."/>
            <person name="Aluvathingal J."/>
            <person name="Nadendla S."/>
            <person name="Sichtig H."/>
        </authorList>
    </citation>
    <scope>NUCLEOTIDE SEQUENCE [LARGE SCALE GENOMIC DNA]</scope>
    <source>
        <strain evidence="4">FDAARGOS_390</strain>
    </source>
</reference>
<protein>
    <submittedName>
        <fullName evidence="3">Cupin</fullName>
    </submittedName>
</protein>
<feature type="chain" id="PRO_5012947458" evidence="1">
    <location>
        <begin position="27"/>
        <end position="201"/>
    </location>
</feature>
<evidence type="ECO:0000259" key="2">
    <source>
        <dbReference type="Pfam" id="PF00190"/>
    </source>
</evidence>
<dbReference type="PANTHER" id="PTHR36448:SF2">
    <property type="entry name" value="CUPIN TYPE-1 DOMAIN-CONTAINING PROTEIN"/>
    <property type="match status" value="1"/>
</dbReference>
<dbReference type="SUPFAM" id="SSF51182">
    <property type="entry name" value="RmlC-like cupins"/>
    <property type="match status" value="1"/>
</dbReference>
<dbReference type="InterPro" id="IPR014500">
    <property type="entry name" value="UCP019307_cupin"/>
</dbReference>
<dbReference type="InterPro" id="IPR047121">
    <property type="entry name" value="YjiB-like"/>
</dbReference>
<dbReference type="Pfam" id="PF00190">
    <property type="entry name" value="Cupin_1"/>
    <property type="match status" value="1"/>
</dbReference>
<sequence length="201" mass="21991">MPPLNRRRFVQGLLALGAASTGLAHAVAADTSTELAMNPQQLPLSRNGWVPNNPQLPVLLYRQALQGDDLATAFEQRFRRNGWVPQWRAGVYPYHHYHSTAHEVLGIAAGGARLMLGGPDGHEVRVERGDVVLLPTGTGHCALSSTPDFLVVGAYPPGQDWDVCRSAPTPEMSERMRHLPFPDSDPVNGMHPALSTLWHRS</sequence>
<accession>A0A2A7S5N6</accession>
<dbReference type="CDD" id="cd02219">
    <property type="entry name" value="cupin_YjlB-like"/>
    <property type="match status" value="1"/>
</dbReference>